<accession>A0A078B3M3</accession>
<dbReference type="Proteomes" id="UP000039865">
    <property type="component" value="Unassembled WGS sequence"/>
</dbReference>
<name>A0A078B3M3_STYLE</name>
<protein>
    <submittedName>
        <fullName evidence="1">Uncharacterized protein</fullName>
    </submittedName>
</protein>
<dbReference type="InterPro" id="IPR013320">
    <property type="entry name" value="ConA-like_dom_sf"/>
</dbReference>
<evidence type="ECO:0000313" key="2">
    <source>
        <dbReference type="Proteomes" id="UP000039865"/>
    </source>
</evidence>
<gene>
    <name evidence="1" type="primary">Contig11422.g12226</name>
    <name evidence="1" type="ORF">STYLEM_18183</name>
</gene>
<organism evidence="1 2">
    <name type="scientific">Stylonychia lemnae</name>
    <name type="common">Ciliate</name>
    <dbReference type="NCBI Taxonomy" id="5949"/>
    <lineage>
        <taxon>Eukaryota</taxon>
        <taxon>Sar</taxon>
        <taxon>Alveolata</taxon>
        <taxon>Ciliophora</taxon>
        <taxon>Intramacronucleata</taxon>
        <taxon>Spirotrichea</taxon>
        <taxon>Stichotrichia</taxon>
        <taxon>Sporadotrichida</taxon>
        <taxon>Oxytrichidae</taxon>
        <taxon>Stylonychinae</taxon>
        <taxon>Stylonychia</taxon>
    </lineage>
</organism>
<dbReference type="SUPFAM" id="SSF49899">
    <property type="entry name" value="Concanavalin A-like lectins/glucanases"/>
    <property type="match status" value="2"/>
</dbReference>
<evidence type="ECO:0000313" key="1">
    <source>
        <dbReference type="EMBL" id="CDW89054.1"/>
    </source>
</evidence>
<proteinExistence type="predicted"/>
<dbReference type="Gene3D" id="2.60.120.200">
    <property type="match status" value="1"/>
</dbReference>
<dbReference type="InParanoid" id="A0A078B3M3"/>
<reference evidence="1 2" key="1">
    <citation type="submission" date="2014-06" db="EMBL/GenBank/DDBJ databases">
        <authorList>
            <person name="Swart Estienne"/>
        </authorList>
    </citation>
    <scope>NUCLEOTIDE SEQUENCE [LARGE SCALE GENOMIC DNA]</scope>
    <source>
        <strain evidence="1 2">130c</strain>
    </source>
</reference>
<keyword evidence="2" id="KW-1185">Reference proteome</keyword>
<sequence length="802" mass="93733">MRKSDNSYLTFQNDIDQPSVYLSSYSFEMYLKLVAYIIPGQKKNQINYQATLLDCSPHSQINISHTKITFMQYGGDYAEYTFNQTNNEFQAKFLSGQWVHLSFSYNNYSTSINLMMMMRIHLNGELIASRRVSTPSKTPDSKIGNGLCYFGNNIQNARTNLSAYDSTLNADVSYLLINDQARQLNNFSSEVFMKYPSANTIQSRSLMYFKLDEPEFYLVDYHLNRTIGGVTSNNLTFETVQNRTNICQCQGMPLNVLSIKRGRENQNSQSIILKNNDSVTTGFTLDFWILIYDDLEYPTTSQKPQRMIINSDKFVKIGTIKRDPTISIGDTSQYTQISNTSLYYRGWINLAFQLKSDRKVYVYKNGQRTNIIGQQGTIKQNNTQFQILHEITMKLYRVRLLNQNSTALTDTFFYYSYLSGSTNNYNAFTNLNPQNIIFDFVMADIYFETFQYRDFSYVDGSISYSNARGNKYSWTFNTADFKQDLYTCGEEPTYINGICQDNRWFPYFVKSNQANEIFQNNIWCIARNLTYEMWFKVNLPANNQNVMYLMQVIDSYSKIEKFALDFSFENKTNVNYYDMRIGTPEIKNGTVNISQTMKISQWYHLTWKQNTDLKQSQTTITYYSKYNENELTSITYLSQGYFDLLTDKSLAQMVLGNNIQGNAGFLGAFREFRIWYEYRNDQDISYFRNIEIPVLDNSISQNLAYYYRLVGESNYLQLTQLSNYYSASSDITLLNTRSTQSQIRFDQDYYLHICPYGSYLNDNTTSCINPSQINVQFTAYQNYQYDKQVIFDSLAKFENNDR</sequence>
<dbReference type="EMBL" id="CCKQ01017180">
    <property type="protein sequence ID" value="CDW89054.1"/>
    <property type="molecule type" value="Genomic_DNA"/>
</dbReference>
<dbReference type="AlphaFoldDB" id="A0A078B3M3"/>